<organism evidence="1 2">
    <name type="scientific">Myripristis murdjan</name>
    <name type="common">pinecone soldierfish</name>
    <dbReference type="NCBI Taxonomy" id="586833"/>
    <lineage>
        <taxon>Eukaryota</taxon>
        <taxon>Metazoa</taxon>
        <taxon>Chordata</taxon>
        <taxon>Craniata</taxon>
        <taxon>Vertebrata</taxon>
        <taxon>Euteleostomi</taxon>
        <taxon>Actinopterygii</taxon>
        <taxon>Neopterygii</taxon>
        <taxon>Teleostei</taxon>
        <taxon>Neoteleostei</taxon>
        <taxon>Acanthomorphata</taxon>
        <taxon>Holocentriformes</taxon>
        <taxon>Holocentridae</taxon>
        <taxon>Myripristis</taxon>
    </lineage>
</organism>
<keyword evidence="2" id="KW-1185">Reference proteome</keyword>
<name>A0A667ZGR3_9TELE</name>
<evidence type="ECO:0000313" key="2">
    <source>
        <dbReference type="Proteomes" id="UP000472263"/>
    </source>
</evidence>
<reference evidence="1" key="2">
    <citation type="submission" date="2025-08" db="UniProtKB">
        <authorList>
            <consortium name="Ensembl"/>
        </authorList>
    </citation>
    <scope>IDENTIFICATION</scope>
</reference>
<dbReference type="AlphaFoldDB" id="A0A667ZGR3"/>
<accession>A0A667ZGR3</accession>
<evidence type="ECO:0000313" key="1">
    <source>
        <dbReference type="Ensembl" id="ENSMMDP00005032076.1"/>
    </source>
</evidence>
<dbReference type="Ensembl" id="ENSMMDT00005032796.1">
    <property type="protein sequence ID" value="ENSMMDP00005032076.1"/>
    <property type="gene ID" value="ENSMMDG00005015136.1"/>
</dbReference>
<reference evidence="1" key="1">
    <citation type="submission" date="2019-06" db="EMBL/GenBank/DDBJ databases">
        <authorList>
            <consortium name="Wellcome Sanger Institute Data Sharing"/>
        </authorList>
    </citation>
    <scope>NUCLEOTIDE SEQUENCE [LARGE SCALE GENOMIC DNA]</scope>
</reference>
<dbReference type="GeneTree" id="ENSGT01120000277425"/>
<proteinExistence type="predicted"/>
<dbReference type="InParanoid" id="A0A667ZGR3"/>
<reference evidence="1" key="3">
    <citation type="submission" date="2025-09" db="UniProtKB">
        <authorList>
            <consortium name="Ensembl"/>
        </authorList>
    </citation>
    <scope>IDENTIFICATION</scope>
</reference>
<sequence>TGPLARSIGIKESWFISKMGSETQVLTSRSPESVILIFFRGFRVINVQPLIQTLAEIPERKDDIDKVKVQPCELDKMPIPGPWT</sequence>
<dbReference type="Proteomes" id="UP000472263">
    <property type="component" value="Chromosome 24"/>
</dbReference>
<protein>
    <submittedName>
        <fullName evidence="1">Uncharacterized protein</fullName>
    </submittedName>
</protein>